<protein>
    <submittedName>
        <fullName evidence="2">Uncharacterized protein</fullName>
    </submittedName>
</protein>
<dbReference type="RefSeq" id="WP_334480282.1">
    <property type="nucleotide sequence ID" value="NZ_JAZHRV010000001.1"/>
</dbReference>
<feature type="region of interest" description="Disordered" evidence="1">
    <location>
        <begin position="1"/>
        <end position="168"/>
    </location>
</feature>
<gene>
    <name evidence="2" type="ORF">V1286_002785</name>
</gene>
<organism evidence="2 3">
    <name type="scientific">Bradyrhizobium algeriense</name>
    <dbReference type="NCBI Taxonomy" id="634784"/>
    <lineage>
        <taxon>Bacteria</taxon>
        <taxon>Pseudomonadati</taxon>
        <taxon>Pseudomonadota</taxon>
        <taxon>Alphaproteobacteria</taxon>
        <taxon>Hyphomicrobiales</taxon>
        <taxon>Nitrobacteraceae</taxon>
        <taxon>Bradyrhizobium</taxon>
    </lineage>
</organism>
<dbReference type="EMBL" id="JAZHRV010000001">
    <property type="protein sequence ID" value="MEH2555256.1"/>
    <property type="molecule type" value="Genomic_DNA"/>
</dbReference>
<proteinExistence type="predicted"/>
<feature type="compositionally biased region" description="Low complexity" evidence="1">
    <location>
        <begin position="156"/>
        <end position="168"/>
    </location>
</feature>
<evidence type="ECO:0000313" key="3">
    <source>
        <dbReference type="Proteomes" id="UP001364224"/>
    </source>
</evidence>
<evidence type="ECO:0000313" key="2">
    <source>
        <dbReference type="EMBL" id="MEH2555256.1"/>
    </source>
</evidence>
<comment type="caution">
    <text evidence="2">The sequence shown here is derived from an EMBL/GenBank/DDBJ whole genome shotgun (WGS) entry which is preliminary data.</text>
</comment>
<reference evidence="2 3" key="1">
    <citation type="submission" date="2024-02" db="EMBL/GenBank/DDBJ databases">
        <title>Adaptive strategies in a cosmopolitan and abundant soil bacterium.</title>
        <authorList>
            <person name="Carini P."/>
        </authorList>
    </citation>
    <scope>NUCLEOTIDE SEQUENCE [LARGE SCALE GENOMIC DNA]</scope>
    <source>
        <strain evidence="2 3">AZCC 1608</strain>
    </source>
</reference>
<keyword evidence="3" id="KW-1185">Reference proteome</keyword>
<accession>A0ABU8B9N5</accession>
<evidence type="ECO:0000256" key="1">
    <source>
        <dbReference type="SAM" id="MobiDB-lite"/>
    </source>
</evidence>
<name>A0ABU8B9N5_9BRAD</name>
<dbReference type="Proteomes" id="UP001364224">
    <property type="component" value="Unassembled WGS sequence"/>
</dbReference>
<sequence length="168" mass="18594">MSTKHVKLNRPTNVDLARNPLIGGSKGVTMAGVSPDELEEFEGANTFEGDIENDTNPQGGINKAEVRDRRRGPPQNDRDSGPRKMALQGRKTHEQQLRILESKPDVPDARQIEEETIRTQHDGPAKIAKRGGRQSEFPVSRAGLNQESQHNKHNHPGQPGHKPQKPQG</sequence>
<feature type="compositionally biased region" description="Basic and acidic residues" evidence="1">
    <location>
        <begin position="91"/>
        <end position="124"/>
    </location>
</feature>